<keyword evidence="1" id="KW-0472">Membrane</keyword>
<dbReference type="EMBL" id="CAJVPV010026159">
    <property type="protein sequence ID" value="CAG8730862.1"/>
    <property type="molecule type" value="Genomic_DNA"/>
</dbReference>
<proteinExistence type="predicted"/>
<organism evidence="2 3">
    <name type="scientific">Acaulospora morrowiae</name>
    <dbReference type="NCBI Taxonomy" id="94023"/>
    <lineage>
        <taxon>Eukaryota</taxon>
        <taxon>Fungi</taxon>
        <taxon>Fungi incertae sedis</taxon>
        <taxon>Mucoromycota</taxon>
        <taxon>Glomeromycotina</taxon>
        <taxon>Glomeromycetes</taxon>
        <taxon>Diversisporales</taxon>
        <taxon>Acaulosporaceae</taxon>
        <taxon>Acaulospora</taxon>
    </lineage>
</organism>
<dbReference type="Proteomes" id="UP000789342">
    <property type="component" value="Unassembled WGS sequence"/>
</dbReference>
<gene>
    <name evidence="2" type="ORF">AMORRO_LOCUS14007</name>
</gene>
<keyword evidence="1" id="KW-0812">Transmembrane</keyword>
<dbReference type="PANTHER" id="PTHR36050">
    <property type="entry name" value="O-FUCOSYLTRANSFERASE 30"/>
    <property type="match status" value="1"/>
</dbReference>
<evidence type="ECO:0000256" key="1">
    <source>
        <dbReference type="SAM" id="Phobius"/>
    </source>
</evidence>
<keyword evidence="3" id="KW-1185">Reference proteome</keyword>
<dbReference type="AlphaFoldDB" id="A0A9N9IDE6"/>
<protein>
    <submittedName>
        <fullName evidence="2">16770_t:CDS:1</fullName>
    </submittedName>
</protein>
<sequence>MVRPKNHTYNFPKKHRFLIVFSALGIFLYFVIIFNNQGAGCFIDCDGESSITNSSDEKFMTYLPHSGFHNQRISLENAIFIAWYLNRTLVIPPIFYFNEILPFGKRPFDRLYSLLSKLTPKKNTYLHCKSNGRKKKCTKVTYTLYNWEELMDFRFVKRNVRIIHRADFHYEHLLQSLKISPGDKGQ</sequence>
<dbReference type="OrthoDB" id="1882547at2759"/>
<evidence type="ECO:0000313" key="3">
    <source>
        <dbReference type="Proteomes" id="UP000789342"/>
    </source>
</evidence>
<keyword evidence="1" id="KW-1133">Transmembrane helix</keyword>
<reference evidence="2" key="1">
    <citation type="submission" date="2021-06" db="EMBL/GenBank/DDBJ databases">
        <authorList>
            <person name="Kallberg Y."/>
            <person name="Tangrot J."/>
            <person name="Rosling A."/>
        </authorList>
    </citation>
    <scope>NUCLEOTIDE SEQUENCE</scope>
    <source>
        <strain evidence="2">CL551</strain>
    </source>
</reference>
<dbReference type="PANTHER" id="PTHR36050:SF1">
    <property type="entry name" value="O-FUCOSYLTRANSFERASE 30"/>
    <property type="match status" value="1"/>
</dbReference>
<evidence type="ECO:0000313" key="2">
    <source>
        <dbReference type="EMBL" id="CAG8730862.1"/>
    </source>
</evidence>
<name>A0A9N9IDE6_9GLOM</name>
<comment type="caution">
    <text evidence="2">The sequence shown here is derived from an EMBL/GenBank/DDBJ whole genome shotgun (WGS) entry which is preliminary data.</text>
</comment>
<feature type="transmembrane region" description="Helical" evidence="1">
    <location>
        <begin position="16"/>
        <end position="34"/>
    </location>
</feature>
<dbReference type="Gene3D" id="3.40.50.11340">
    <property type="match status" value="1"/>
</dbReference>
<feature type="non-terminal residue" evidence="2">
    <location>
        <position position="186"/>
    </location>
</feature>
<accession>A0A9N9IDE6</accession>